<dbReference type="InterPro" id="IPR014718">
    <property type="entry name" value="GH-type_carb-bd"/>
</dbReference>
<dbReference type="SUPFAM" id="SSF74650">
    <property type="entry name" value="Galactose mutarotase-like"/>
    <property type="match status" value="1"/>
</dbReference>
<organism evidence="1 2">
    <name type="scientific">Clostridium butyricum</name>
    <dbReference type="NCBI Taxonomy" id="1492"/>
    <lineage>
        <taxon>Bacteria</taxon>
        <taxon>Bacillati</taxon>
        <taxon>Bacillota</taxon>
        <taxon>Clostridia</taxon>
        <taxon>Eubacteriales</taxon>
        <taxon>Clostridiaceae</taxon>
        <taxon>Clostridium</taxon>
    </lineage>
</organism>
<dbReference type="Pfam" id="PF01263">
    <property type="entry name" value="Aldose_epim"/>
    <property type="match status" value="1"/>
</dbReference>
<dbReference type="CDD" id="cd09024">
    <property type="entry name" value="Aldose_epim_lacX"/>
    <property type="match status" value="1"/>
</dbReference>
<dbReference type="InterPro" id="IPR037481">
    <property type="entry name" value="LacX"/>
</dbReference>
<gene>
    <name evidence="1" type="ORF">AWN73_05270</name>
</gene>
<dbReference type="Proteomes" id="UP000238081">
    <property type="component" value="Unassembled WGS sequence"/>
</dbReference>
<evidence type="ECO:0000313" key="2">
    <source>
        <dbReference type="Proteomes" id="UP000238081"/>
    </source>
</evidence>
<dbReference type="InterPro" id="IPR011013">
    <property type="entry name" value="Gal_mutarotase_sf_dom"/>
</dbReference>
<accession>A0A2S7F5Z2</accession>
<dbReference type="PANTHER" id="PTHR11122">
    <property type="entry name" value="APOSPORY-ASSOCIATED PROTEIN C-RELATED"/>
    <property type="match status" value="1"/>
</dbReference>
<dbReference type="GO" id="GO:0030246">
    <property type="term" value="F:carbohydrate binding"/>
    <property type="evidence" value="ECO:0007669"/>
    <property type="project" value="InterPro"/>
</dbReference>
<dbReference type="GO" id="GO:0016853">
    <property type="term" value="F:isomerase activity"/>
    <property type="evidence" value="ECO:0007669"/>
    <property type="project" value="InterPro"/>
</dbReference>
<reference evidence="1 2" key="1">
    <citation type="submission" date="2016-01" db="EMBL/GenBank/DDBJ databases">
        <title>Characterization of the Clostridium difficile lineages that are prevalent in Hong Kong and China.</title>
        <authorList>
            <person name="Kwok J.S.-L."/>
            <person name="Lam W.-Y."/>
            <person name="Ip M."/>
            <person name="Chan T.-F."/>
            <person name="Hawkey P.M."/>
            <person name="Tsui S.K.-W."/>
        </authorList>
    </citation>
    <scope>NUCLEOTIDE SEQUENCE [LARGE SCALE GENOMIC DNA]</scope>
    <source>
        <strain evidence="1 2">300064</strain>
    </source>
</reference>
<dbReference type="AlphaFoldDB" id="A0A2S7F5Z2"/>
<protein>
    <submittedName>
        <fullName evidence="1">Galactose mutarotase</fullName>
    </submittedName>
</protein>
<dbReference type="PANTHER" id="PTHR11122:SF13">
    <property type="entry name" value="GLUCOSE-6-PHOSPHATE 1-EPIMERASE"/>
    <property type="match status" value="1"/>
</dbReference>
<dbReference type="RefSeq" id="WP_043664941.1">
    <property type="nucleotide sequence ID" value="NZ_CANCWB010000006.1"/>
</dbReference>
<dbReference type="GO" id="GO:0005975">
    <property type="term" value="P:carbohydrate metabolic process"/>
    <property type="evidence" value="ECO:0007669"/>
    <property type="project" value="InterPro"/>
</dbReference>
<dbReference type="EMBL" id="LRDH01000151">
    <property type="protein sequence ID" value="PPV12240.1"/>
    <property type="molecule type" value="Genomic_DNA"/>
</dbReference>
<proteinExistence type="predicted"/>
<sequence length="291" mass="33768">MIYSLENSKIRITASTHGAELHSITHKEDNTEYLWNRDEKYWKYSSPHLFPIVGKVVDSKYRIDDNIYQLPAHGIARVSEFKLVEKTDSSISFKLDYCDESLKVYPYKFSFEVTHTIKDNGVITTYNVRNLDNKEIYFCVGGHPAFMCPIEVKDKLEDCYLEFNEKETISALMVNDEAYFLHNRKDILNESSIINLSKDLFKQGVLTFDNLKSNKISIKSKNNNKVLTVDFGEFDYIAIWAPEKGAPFVCIEPWFGHADYVDFNGQFKDKEGIVKLEEGKEFSASYKIYVK</sequence>
<evidence type="ECO:0000313" key="1">
    <source>
        <dbReference type="EMBL" id="PPV12240.1"/>
    </source>
</evidence>
<name>A0A2S7F5Z2_CLOBU</name>
<dbReference type="InterPro" id="IPR008183">
    <property type="entry name" value="Aldose_1/G6P_1-epimerase"/>
</dbReference>
<dbReference type="Gene3D" id="2.70.98.10">
    <property type="match status" value="1"/>
</dbReference>
<comment type="caution">
    <text evidence="1">The sequence shown here is derived from an EMBL/GenBank/DDBJ whole genome shotgun (WGS) entry which is preliminary data.</text>
</comment>